<dbReference type="PRINTS" id="PR00503">
    <property type="entry name" value="BROMODOMAIN"/>
</dbReference>
<reference evidence="11 12" key="1">
    <citation type="submission" date="2020-06" db="EMBL/GenBank/DDBJ databases">
        <title>Transcriptomic and genomic resources for Thalictrum thalictroides and T. hernandezii: Facilitating candidate gene discovery in an emerging model plant lineage.</title>
        <authorList>
            <person name="Arias T."/>
            <person name="Riano-Pachon D.M."/>
            <person name="Di Stilio V.S."/>
        </authorList>
    </citation>
    <scope>NUCLEOTIDE SEQUENCE [LARGE SCALE GENOMIC DNA]</scope>
    <source>
        <strain evidence="12">cv. WT478/WT964</strain>
        <tissue evidence="11">Leaves</tissue>
    </source>
</reference>
<feature type="region of interest" description="Disordered" evidence="8">
    <location>
        <begin position="341"/>
        <end position="380"/>
    </location>
</feature>
<feature type="region of interest" description="Disordered" evidence="8">
    <location>
        <begin position="761"/>
        <end position="785"/>
    </location>
</feature>
<keyword evidence="5" id="KW-0804">Transcription</keyword>
<dbReference type="InterPro" id="IPR001487">
    <property type="entry name" value="Bromodomain"/>
</dbReference>
<dbReference type="Pfam" id="PF00439">
    <property type="entry name" value="Bromodomain"/>
    <property type="match status" value="1"/>
</dbReference>
<feature type="domain" description="Bromo" evidence="9">
    <location>
        <begin position="238"/>
        <end position="310"/>
    </location>
</feature>
<evidence type="ECO:0000256" key="1">
    <source>
        <dbReference type="ARBA" id="ARBA00004123"/>
    </source>
</evidence>
<dbReference type="Gene3D" id="1.20.1270.220">
    <property type="match status" value="1"/>
</dbReference>
<dbReference type="Gene3D" id="1.20.920.10">
    <property type="entry name" value="Bromodomain-like"/>
    <property type="match status" value="1"/>
</dbReference>
<keyword evidence="12" id="KW-1185">Reference proteome</keyword>
<evidence type="ECO:0000256" key="4">
    <source>
        <dbReference type="ARBA" id="ARBA00023117"/>
    </source>
</evidence>
<accession>A0A7J6VGR0</accession>
<evidence type="ECO:0000256" key="5">
    <source>
        <dbReference type="ARBA" id="ARBA00023163"/>
    </source>
</evidence>
<dbReference type="Pfam" id="PF17035">
    <property type="entry name" value="BET"/>
    <property type="match status" value="1"/>
</dbReference>
<feature type="domain" description="NET" evidence="10">
    <location>
        <begin position="366"/>
        <end position="447"/>
    </location>
</feature>
<feature type="compositionally biased region" description="Basic and acidic residues" evidence="8">
    <location>
        <begin position="496"/>
        <end position="506"/>
    </location>
</feature>
<evidence type="ECO:0000256" key="7">
    <source>
        <dbReference type="PROSITE-ProRule" id="PRU00035"/>
    </source>
</evidence>
<dbReference type="InterPro" id="IPR037377">
    <property type="entry name" value="GTE_bromo"/>
</dbReference>
<evidence type="ECO:0000256" key="2">
    <source>
        <dbReference type="ARBA" id="ARBA00023015"/>
    </source>
</evidence>
<dbReference type="InterPro" id="IPR036427">
    <property type="entry name" value="Bromodomain-like_sf"/>
</dbReference>
<dbReference type="EMBL" id="JABWDY010033517">
    <property type="protein sequence ID" value="KAF5183370.1"/>
    <property type="molecule type" value="Genomic_DNA"/>
</dbReference>
<dbReference type="AlphaFoldDB" id="A0A7J6VGR0"/>
<dbReference type="PROSITE" id="PS51525">
    <property type="entry name" value="NET"/>
    <property type="match status" value="1"/>
</dbReference>
<comment type="caution">
    <text evidence="11">The sequence shown here is derived from an EMBL/GenBank/DDBJ whole genome shotgun (WGS) entry which is preliminary data.</text>
</comment>
<keyword evidence="3" id="KW-0175">Coiled coil</keyword>
<feature type="region of interest" description="Disordered" evidence="8">
    <location>
        <begin position="623"/>
        <end position="650"/>
    </location>
</feature>
<dbReference type="InterPro" id="IPR052442">
    <property type="entry name" value="Env_Response_Regulator"/>
</dbReference>
<feature type="region of interest" description="Disordered" evidence="8">
    <location>
        <begin position="577"/>
        <end position="600"/>
    </location>
</feature>
<evidence type="ECO:0000313" key="11">
    <source>
        <dbReference type="EMBL" id="KAF5183370.1"/>
    </source>
</evidence>
<feature type="compositionally biased region" description="Low complexity" evidence="8">
    <location>
        <begin position="507"/>
        <end position="530"/>
    </location>
</feature>
<dbReference type="PROSITE" id="PS50014">
    <property type="entry name" value="BROMODOMAIN_2"/>
    <property type="match status" value="1"/>
</dbReference>
<dbReference type="SUPFAM" id="SSF47370">
    <property type="entry name" value="Bromodomain"/>
    <property type="match status" value="1"/>
</dbReference>
<feature type="region of interest" description="Disordered" evidence="8">
    <location>
        <begin position="445"/>
        <end position="555"/>
    </location>
</feature>
<dbReference type="InterPro" id="IPR027353">
    <property type="entry name" value="NET_dom"/>
</dbReference>
<dbReference type="GO" id="GO:0005634">
    <property type="term" value="C:nucleus"/>
    <property type="evidence" value="ECO:0007669"/>
    <property type="project" value="UniProtKB-SubCell"/>
</dbReference>
<dbReference type="SMART" id="SM00297">
    <property type="entry name" value="BROMO"/>
    <property type="match status" value="1"/>
</dbReference>
<dbReference type="OrthoDB" id="21449at2759"/>
<gene>
    <name evidence="11" type="ORF">FRX31_027042</name>
</gene>
<protein>
    <submittedName>
        <fullName evidence="11">Transcription factor gte8-like protein</fullName>
    </submittedName>
</protein>
<dbReference type="InterPro" id="IPR038336">
    <property type="entry name" value="NET_sf"/>
</dbReference>
<name>A0A7J6VGR0_THATH</name>
<keyword evidence="2" id="KW-0805">Transcription regulation</keyword>
<evidence type="ECO:0000256" key="8">
    <source>
        <dbReference type="SAM" id="MobiDB-lite"/>
    </source>
</evidence>
<evidence type="ECO:0000313" key="12">
    <source>
        <dbReference type="Proteomes" id="UP000554482"/>
    </source>
</evidence>
<feature type="region of interest" description="Disordered" evidence="8">
    <location>
        <begin position="72"/>
        <end position="95"/>
    </location>
</feature>
<comment type="subcellular location">
    <subcellularLocation>
        <location evidence="1">Nucleus</location>
    </subcellularLocation>
</comment>
<evidence type="ECO:0000256" key="3">
    <source>
        <dbReference type="ARBA" id="ARBA00023054"/>
    </source>
</evidence>
<evidence type="ECO:0000259" key="10">
    <source>
        <dbReference type="PROSITE" id="PS51525"/>
    </source>
</evidence>
<dbReference type="CDD" id="cd05506">
    <property type="entry name" value="Bromo_plant1"/>
    <property type="match status" value="1"/>
</dbReference>
<dbReference type="PANTHER" id="PTHR46136">
    <property type="entry name" value="TRANSCRIPTION FACTOR GTE8"/>
    <property type="match status" value="1"/>
</dbReference>
<dbReference type="PANTHER" id="PTHR46136:SF1">
    <property type="entry name" value="TRANSCRIPTION FACTOR GTE11-RELATED"/>
    <property type="match status" value="1"/>
</dbReference>
<proteinExistence type="predicted"/>
<evidence type="ECO:0000259" key="9">
    <source>
        <dbReference type="PROSITE" id="PS50014"/>
    </source>
</evidence>
<sequence>MAPTRNADYSGLKKISRNSNIDSDAMMAEKQKFSKGYSSGFVSDYRHAIDNMAGSEGLGSLGRVEAENNMAGSEGLGSLGRVEAESASEDSSAPKRKCISLNAESCDGFGIPVEVFKLSKMSMSGRKQLELRLKTELDKVQNLQKKITMQFTKVVHVSSSTDIHSCSHGQKGPFLENMHRLSELPSKQGSKKVPTSGNMHSLKRGLSGRFESLKEEVPSSVYSSKLMEKSEALLKRLMLHVYGWAFNTPVDVVKLNIPDYLTVIKNPMDLGTVKTKIASNQYSNPWEFLADVRLTFSNAMKYNPANNDYHIMAKTLSKFFESRWKNIQKKLPPIESVQVPVKSSISGESKAPKASSPTKKRKMSLTDQKEPVKGTMTEEDKQNLRMDLESLPEELPTHIIDFLHSLSEGQTAGEDEIELDIDALSDDTLFTLRKLVDDYLREKQADCTKVESEPELLNESGVSNSSMQPCKGNDPVDEDIGIGGNDFPVSSYPPVELEKDTVDRNSKGSSSSSSSSDSSSSSSDSGTSGSEAGAKASSPVNRTKETLDFGAALEQQTNNLESFGGLEQLERNHNAKLISFEADSREDEGNTLPERKVSPEKSYRVALLINRFADTIFKAREKTLNQGEKGDPEKLRREREELERQQREEKARLQAEAKAAEDARRQVEAKAAAEAAAEAKRKRELDREAARQALIQMEKTVEINVNCQFLEDLEMLRSVPAPHLPLAEVTSPDHFSDGMGGFKLQGSNPLEQLGLYMKMDDEEEEEAEPVCAPEPLNDVEEGEID</sequence>
<keyword evidence="4 7" id="KW-0103">Bromodomain</keyword>
<keyword evidence="6" id="KW-0539">Nucleus</keyword>
<feature type="compositionally biased region" description="Basic and acidic residues" evidence="8">
    <location>
        <begin position="367"/>
        <end position="380"/>
    </location>
</feature>
<dbReference type="Proteomes" id="UP000554482">
    <property type="component" value="Unassembled WGS sequence"/>
</dbReference>
<evidence type="ECO:0000256" key="6">
    <source>
        <dbReference type="ARBA" id="ARBA00023242"/>
    </source>
</evidence>
<organism evidence="11 12">
    <name type="scientific">Thalictrum thalictroides</name>
    <name type="common">Rue-anemone</name>
    <name type="synonym">Anemone thalictroides</name>
    <dbReference type="NCBI Taxonomy" id="46969"/>
    <lineage>
        <taxon>Eukaryota</taxon>
        <taxon>Viridiplantae</taxon>
        <taxon>Streptophyta</taxon>
        <taxon>Embryophyta</taxon>
        <taxon>Tracheophyta</taxon>
        <taxon>Spermatophyta</taxon>
        <taxon>Magnoliopsida</taxon>
        <taxon>Ranunculales</taxon>
        <taxon>Ranunculaceae</taxon>
        <taxon>Thalictroideae</taxon>
        <taxon>Thalictrum</taxon>
    </lineage>
</organism>